<dbReference type="PANTHER" id="PTHR43290">
    <property type="entry name" value="MEVALONATE KINASE"/>
    <property type="match status" value="1"/>
</dbReference>
<evidence type="ECO:0000313" key="14">
    <source>
        <dbReference type="EMBL" id="SEQ59462.1"/>
    </source>
</evidence>
<dbReference type="GO" id="GO:0004496">
    <property type="term" value="F:mevalonate kinase activity"/>
    <property type="evidence" value="ECO:0007669"/>
    <property type="project" value="UniProtKB-EC"/>
</dbReference>
<reference evidence="15" key="1">
    <citation type="submission" date="2016-10" db="EMBL/GenBank/DDBJ databases">
        <authorList>
            <person name="Varghese N."/>
            <person name="Submissions S."/>
        </authorList>
    </citation>
    <scope>NUCLEOTIDE SEQUENCE [LARGE SCALE GENOMIC DNA]</scope>
    <source>
        <strain evidence="15">DSM 18887</strain>
    </source>
</reference>
<evidence type="ECO:0000256" key="5">
    <source>
        <dbReference type="ARBA" id="ARBA00022516"/>
    </source>
</evidence>
<dbReference type="RefSeq" id="WP_091357444.1">
    <property type="nucleotide sequence ID" value="NZ_AP025284.1"/>
</dbReference>
<dbReference type="InterPro" id="IPR006203">
    <property type="entry name" value="GHMP_knse_ATP-bd_CS"/>
</dbReference>
<dbReference type="InterPro" id="IPR036554">
    <property type="entry name" value="GHMP_kinase_C_sf"/>
</dbReference>
<keyword evidence="11" id="KW-0443">Lipid metabolism</keyword>
<accession>A0A1H9HAW2</accession>
<comment type="subcellular location">
    <subcellularLocation>
        <location evidence="1">Cytoplasm</location>
    </subcellularLocation>
</comment>
<keyword evidence="6" id="KW-0808">Transferase</keyword>
<evidence type="ECO:0000256" key="1">
    <source>
        <dbReference type="ARBA" id="ARBA00004496"/>
    </source>
</evidence>
<evidence type="ECO:0000256" key="4">
    <source>
        <dbReference type="ARBA" id="ARBA00022490"/>
    </source>
</evidence>
<evidence type="ECO:0000256" key="2">
    <source>
        <dbReference type="ARBA" id="ARBA00006495"/>
    </source>
</evidence>
<name>A0A1H9HAW2_9GAMM</name>
<keyword evidence="9" id="KW-0067">ATP-binding</keyword>
<dbReference type="InterPro" id="IPR014721">
    <property type="entry name" value="Ribsml_uS5_D2-typ_fold_subgr"/>
</dbReference>
<dbReference type="SUPFAM" id="SSF54211">
    <property type="entry name" value="Ribosomal protein S5 domain 2-like"/>
    <property type="match status" value="1"/>
</dbReference>
<organism evidence="14 15">
    <name type="scientific">Amphritea atlantica</name>
    <dbReference type="NCBI Taxonomy" id="355243"/>
    <lineage>
        <taxon>Bacteria</taxon>
        <taxon>Pseudomonadati</taxon>
        <taxon>Pseudomonadota</taxon>
        <taxon>Gammaproteobacteria</taxon>
        <taxon>Oceanospirillales</taxon>
        <taxon>Oceanospirillaceae</taxon>
        <taxon>Amphritea</taxon>
    </lineage>
</organism>
<evidence type="ECO:0000256" key="7">
    <source>
        <dbReference type="ARBA" id="ARBA00022741"/>
    </source>
</evidence>
<proteinExistence type="inferred from homology"/>
<gene>
    <name evidence="14" type="ORF">SAMN03080615_02042</name>
</gene>
<dbReference type="InterPro" id="IPR020568">
    <property type="entry name" value="Ribosomal_Su5_D2-typ_SF"/>
</dbReference>
<dbReference type="PANTHER" id="PTHR43290:SF2">
    <property type="entry name" value="MEVALONATE KINASE"/>
    <property type="match status" value="1"/>
</dbReference>
<dbReference type="Pfam" id="PF00288">
    <property type="entry name" value="GHMP_kinases_N"/>
    <property type="match status" value="1"/>
</dbReference>
<keyword evidence="10" id="KW-0460">Magnesium</keyword>
<comment type="similarity">
    <text evidence="2">Belongs to the GHMP kinase family. Mevalonate kinase subfamily.</text>
</comment>
<feature type="domain" description="GHMP kinase N-terminal" evidence="13">
    <location>
        <begin position="98"/>
        <end position="179"/>
    </location>
</feature>
<dbReference type="GO" id="GO:0019287">
    <property type="term" value="P:isopentenyl diphosphate biosynthetic process, mevalonate pathway"/>
    <property type="evidence" value="ECO:0007669"/>
    <property type="project" value="UniProtKB-UniPathway"/>
</dbReference>
<dbReference type="AlphaFoldDB" id="A0A1H9HAW2"/>
<dbReference type="Gene3D" id="3.30.230.10">
    <property type="match status" value="1"/>
</dbReference>
<dbReference type="Proteomes" id="UP000198749">
    <property type="component" value="Unassembled WGS sequence"/>
</dbReference>
<sequence>MKACAPGKLILSGEHSAVYGAPAIALAVNRYIHCHSSPAAIDGLSLSLPEAGWQTQISWPELRQLAEHLNQRFTQFEQGLLGAGEILEAPHQLALYALSQCLNNDDPAGGLTLEIRSQLPLGSGMGSSAALGAAVTVLGQTLFSQPLTTAQLFQRVRYCERLCHGRGGLIDAATVSYGGMVQVAAGQVEQLPVRLGEGWYYIHTGIPRVGTGECVDVVRRRFGESDLWQVFAELTRQLSAIIVKGDDPRQLMRENHRLLTAIGVVPEPVQQFIQSLENLGGAAKVSGAGAVSGDSAGALIAYLPGGDLTSLCQQSGYSFMAIEEDSEGARLED</sequence>
<evidence type="ECO:0000256" key="8">
    <source>
        <dbReference type="ARBA" id="ARBA00022777"/>
    </source>
</evidence>
<protein>
    <recommendedName>
        <fullName evidence="3">mevalonate kinase</fullName>
        <ecNumber evidence="3">2.7.1.36</ecNumber>
    </recommendedName>
</protein>
<dbReference type="SUPFAM" id="SSF55060">
    <property type="entry name" value="GHMP Kinase, C-terminal domain"/>
    <property type="match status" value="1"/>
</dbReference>
<dbReference type="OrthoDB" id="9764892at2"/>
<keyword evidence="4" id="KW-0963">Cytoplasm</keyword>
<dbReference type="PRINTS" id="PR00959">
    <property type="entry name" value="MEVGALKINASE"/>
</dbReference>
<evidence type="ECO:0000256" key="6">
    <source>
        <dbReference type="ARBA" id="ARBA00022679"/>
    </source>
</evidence>
<keyword evidence="8 14" id="KW-0418">Kinase</keyword>
<keyword evidence="7" id="KW-0547">Nucleotide-binding</keyword>
<evidence type="ECO:0000256" key="10">
    <source>
        <dbReference type="ARBA" id="ARBA00022842"/>
    </source>
</evidence>
<dbReference type="STRING" id="355243.SAMN03080615_02042"/>
<evidence type="ECO:0000256" key="9">
    <source>
        <dbReference type="ARBA" id="ARBA00022840"/>
    </source>
</evidence>
<dbReference type="InterPro" id="IPR006204">
    <property type="entry name" value="GHMP_kinase_N_dom"/>
</dbReference>
<keyword evidence="5" id="KW-0444">Lipid biosynthesis</keyword>
<evidence type="ECO:0000256" key="12">
    <source>
        <dbReference type="ARBA" id="ARBA00029438"/>
    </source>
</evidence>
<keyword evidence="15" id="KW-1185">Reference proteome</keyword>
<dbReference type="Gene3D" id="3.30.70.890">
    <property type="entry name" value="GHMP kinase, C-terminal domain"/>
    <property type="match status" value="1"/>
</dbReference>
<dbReference type="UniPathway" id="UPA00057">
    <property type="reaction ID" value="UER00098"/>
</dbReference>
<dbReference type="PROSITE" id="PS00627">
    <property type="entry name" value="GHMP_KINASES_ATP"/>
    <property type="match status" value="1"/>
</dbReference>
<evidence type="ECO:0000259" key="13">
    <source>
        <dbReference type="Pfam" id="PF00288"/>
    </source>
</evidence>
<evidence type="ECO:0000256" key="3">
    <source>
        <dbReference type="ARBA" id="ARBA00012103"/>
    </source>
</evidence>
<comment type="pathway">
    <text evidence="12">Isoprenoid biosynthesis; isopentenyl diphosphate biosynthesis via mevalonate pathway; isopentenyl diphosphate from (R)-mevalonate: step 1/3.</text>
</comment>
<dbReference type="GO" id="GO:0005829">
    <property type="term" value="C:cytosol"/>
    <property type="evidence" value="ECO:0007669"/>
    <property type="project" value="TreeGrafter"/>
</dbReference>
<evidence type="ECO:0000256" key="11">
    <source>
        <dbReference type="ARBA" id="ARBA00023098"/>
    </source>
</evidence>
<dbReference type="EC" id="2.7.1.36" evidence="3"/>
<dbReference type="EMBL" id="FOGB01000005">
    <property type="protein sequence ID" value="SEQ59462.1"/>
    <property type="molecule type" value="Genomic_DNA"/>
</dbReference>
<dbReference type="GO" id="GO:0005524">
    <property type="term" value="F:ATP binding"/>
    <property type="evidence" value="ECO:0007669"/>
    <property type="project" value="UniProtKB-KW"/>
</dbReference>
<dbReference type="InterPro" id="IPR006205">
    <property type="entry name" value="Mev_gal_kin"/>
</dbReference>
<evidence type="ECO:0000313" key="15">
    <source>
        <dbReference type="Proteomes" id="UP000198749"/>
    </source>
</evidence>